<protein>
    <submittedName>
        <fullName evidence="2">Uncharacterized protein</fullName>
    </submittedName>
</protein>
<sequence length="145" mass="16764">HRRSFVLRRITSSICYLLVELSSKYYTVKPAIETIQEYCTLEIVKSRLLNDELKTGNKLRISTVSNNEHEFKIICYKCLKPEHIAQDYTQNQSHIYQRSHFRGKSRPRGGNRGRSRGDYRGTNRGNAAHHAEGFSFVALNVTTDT</sequence>
<feature type="region of interest" description="Disordered" evidence="1">
    <location>
        <begin position="97"/>
        <end position="126"/>
    </location>
</feature>
<feature type="non-terminal residue" evidence="2">
    <location>
        <position position="1"/>
    </location>
</feature>
<reference evidence="2 3" key="1">
    <citation type="journal article" date="2021" name="BMC Biol.">
        <title>Horizontally acquired antibacterial genes associated with adaptive radiation of ladybird beetles.</title>
        <authorList>
            <person name="Li H.S."/>
            <person name="Tang X.F."/>
            <person name="Huang Y.H."/>
            <person name="Xu Z.Y."/>
            <person name="Chen M.L."/>
            <person name="Du X.Y."/>
            <person name="Qiu B.Y."/>
            <person name="Chen P.T."/>
            <person name="Zhang W."/>
            <person name="Slipinski A."/>
            <person name="Escalona H.E."/>
            <person name="Waterhouse R.M."/>
            <person name="Zwick A."/>
            <person name="Pang H."/>
        </authorList>
    </citation>
    <scope>NUCLEOTIDE SEQUENCE [LARGE SCALE GENOMIC DNA]</scope>
    <source>
        <strain evidence="2">SYSU2018</strain>
    </source>
</reference>
<gene>
    <name evidence="2" type="ORF">HHI36_003986</name>
</gene>
<dbReference type="EMBL" id="JABFTP020000144">
    <property type="protein sequence ID" value="KAL3280751.1"/>
    <property type="molecule type" value="Genomic_DNA"/>
</dbReference>
<comment type="caution">
    <text evidence="2">The sequence shown here is derived from an EMBL/GenBank/DDBJ whole genome shotgun (WGS) entry which is preliminary data.</text>
</comment>
<accession>A0ABD2NQV4</accession>
<evidence type="ECO:0000256" key="1">
    <source>
        <dbReference type="SAM" id="MobiDB-lite"/>
    </source>
</evidence>
<organism evidence="2 3">
    <name type="scientific">Cryptolaemus montrouzieri</name>
    <dbReference type="NCBI Taxonomy" id="559131"/>
    <lineage>
        <taxon>Eukaryota</taxon>
        <taxon>Metazoa</taxon>
        <taxon>Ecdysozoa</taxon>
        <taxon>Arthropoda</taxon>
        <taxon>Hexapoda</taxon>
        <taxon>Insecta</taxon>
        <taxon>Pterygota</taxon>
        <taxon>Neoptera</taxon>
        <taxon>Endopterygota</taxon>
        <taxon>Coleoptera</taxon>
        <taxon>Polyphaga</taxon>
        <taxon>Cucujiformia</taxon>
        <taxon>Coccinelloidea</taxon>
        <taxon>Coccinellidae</taxon>
        <taxon>Scymninae</taxon>
        <taxon>Scymnini</taxon>
        <taxon>Cryptolaemus</taxon>
    </lineage>
</organism>
<dbReference type="Proteomes" id="UP001516400">
    <property type="component" value="Unassembled WGS sequence"/>
</dbReference>
<dbReference type="AlphaFoldDB" id="A0ABD2NQV4"/>
<evidence type="ECO:0000313" key="2">
    <source>
        <dbReference type="EMBL" id="KAL3280751.1"/>
    </source>
</evidence>
<evidence type="ECO:0000313" key="3">
    <source>
        <dbReference type="Proteomes" id="UP001516400"/>
    </source>
</evidence>
<name>A0ABD2NQV4_9CUCU</name>
<feature type="compositionally biased region" description="Basic residues" evidence="1">
    <location>
        <begin position="97"/>
        <end position="114"/>
    </location>
</feature>
<proteinExistence type="predicted"/>
<keyword evidence="3" id="KW-1185">Reference proteome</keyword>